<dbReference type="RefSeq" id="WP_184340133.1">
    <property type="nucleotide sequence ID" value="NZ_JACHIG010000005.1"/>
</dbReference>
<dbReference type="EMBL" id="JACHIG010000005">
    <property type="protein sequence ID" value="MBB5033221.1"/>
    <property type="molecule type" value="Genomic_DNA"/>
</dbReference>
<comment type="caution">
    <text evidence="1">The sequence shown here is derived from an EMBL/GenBank/DDBJ whole genome shotgun (WGS) entry which is preliminary data.</text>
</comment>
<dbReference type="Proteomes" id="UP000590740">
    <property type="component" value="Unassembled WGS sequence"/>
</dbReference>
<dbReference type="AlphaFoldDB" id="A0A7W7YBP1"/>
<evidence type="ECO:0000313" key="2">
    <source>
        <dbReference type="Proteomes" id="UP000590740"/>
    </source>
</evidence>
<protein>
    <submittedName>
        <fullName evidence="1">Uncharacterized protein</fullName>
    </submittedName>
</protein>
<keyword evidence="2" id="KW-1185">Reference proteome</keyword>
<name>A0A7W7YBP1_9BACT</name>
<organism evidence="1 2">
    <name type="scientific">Prosthecobacter vanneervenii</name>
    <dbReference type="NCBI Taxonomy" id="48466"/>
    <lineage>
        <taxon>Bacteria</taxon>
        <taxon>Pseudomonadati</taxon>
        <taxon>Verrucomicrobiota</taxon>
        <taxon>Verrucomicrobiia</taxon>
        <taxon>Verrucomicrobiales</taxon>
        <taxon>Verrucomicrobiaceae</taxon>
        <taxon>Prosthecobacter</taxon>
    </lineage>
</organism>
<accession>A0A7W7YBP1</accession>
<sequence>MQSWFLVKGRGIEMMDEHETSLFLACRMPVLWLIVCVLSTLEPVMLSAVQEVPWTPALIRQLYAADRAKAEAENLVQLWWRKSPQ</sequence>
<reference evidence="1 2" key="1">
    <citation type="submission" date="2020-08" db="EMBL/GenBank/DDBJ databases">
        <title>Genomic Encyclopedia of Type Strains, Phase IV (KMG-IV): sequencing the most valuable type-strain genomes for metagenomic binning, comparative biology and taxonomic classification.</title>
        <authorList>
            <person name="Goeker M."/>
        </authorList>
    </citation>
    <scope>NUCLEOTIDE SEQUENCE [LARGE SCALE GENOMIC DNA]</scope>
    <source>
        <strain evidence="1 2">DSM 12252</strain>
    </source>
</reference>
<proteinExistence type="predicted"/>
<evidence type="ECO:0000313" key="1">
    <source>
        <dbReference type="EMBL" id="MBB5033221.1"/>
    </source>
</evidence>
<gene>
    <name evidence="1" type="ORF">HNQ65_002804</name>
</gene>